<proteinExistence type="predicted"/>
<protein>
    <submittedName>
        <fullName evidence="1">Uncharacterized protein</fullName>
    </submittedName>
</protein>
<dbReference type="OrthoDB" id="9956185at2"/>
<dbReference type="AlphaFoldDB" id="A0A2A2TNH5"/>
<dbReference type="RefSeq" id="WP_095720475.1">
    <property type="nucleotide sequence ID" value="NZ_NTFS01000026.1"/>
</dbReference>
<evidence type="ECO:0000313" key="1">
    <source>
        <dbReference type="EMBL" id="PAX60003.1"/>
    </source>
</evidence>
<keyword evidence="2" id="KW-1185">Reference proteome</keyword>
<dbReference type="EMBL" id="NTFS01000026">
    <property type="protein sequence ID" value="PAX60003.1"/>
    <property type="molecule type" value="Genomic_DNA"/>
</dbReference>
<gene>
    <name evidence="1" type="ORF">CK510_04070</name>
</gene>
<name>A0A2A2TNH5_9CYAN</name>
<dbReference type="Proteomes" id="UP000218238">
    <property type="component" value="Unassembled WGS sequence"/>
</dbReference>
<organism evidence="1 2">
    <name type="scientific">Brunnivagina elsteri CCALA 953</name>
    <dbReference type="NCBI Taxonomy" id="987040"/>
    <lineage>
        <taxon>Bacteria</taxon>
        <taxon>Bacillati</taxon>
        <taxon>Cyanobacteriota</taxon>
        <taxon>Cyanophyceae</taxon>
        <taxon>Nostocales</taxon>
        <taxon>Calotrichaceae</taxon>
        <taxon>Brunnivagina</taxon>
    </lineage>
</organism>
<comment type="caution">
    <text evidence="1">The sequence shown here is derived from an EMBL/GenBank/DDBJ whole genome shotgun (WGS) entry which is preliminary data.</text>
</comment>
<evidence type="ECO:0000313" key="2">
    <source>
        <dbReference type="Proteomes" id="UP000218238"/>
    </source>
</evidence>
<sequence length="76" mass="8222">MLDKLIQAAIITFLLHLLLLVSSNSTIPSTALPSLVEKPNAIALKYLLCSIPQRAGGISQQLIANERITQLVGIRD</sequence>
<accession>A0A2A2TNH5</accession>
<reference evidence="1 2" key="1">
    <citation type="submission" date="2017-08" db="EMBL/GenBank/DDBJ databases">
        <title>Draft genome sequence of filamentous cyanobacterium Calothrix elsteri CCALA 953.</title>
        <authorList>
            <person name="Gagunashvili A.N."/>
            <person name="Elster J."/>
            <person name="Andresson O.S."/>
        </authorList>
    </citation>
    <scope>NUCLEOTIDE SEQUENCE [LARGE SCALE GENOMIC DNA]</scope>
    <source>
        <strain evidence="1 2">CCALA 953</strain>
    </source>
</reference>